<gene>
    <name evidence="1" type="ORF">IPF40_14085</name>
    <name evidence="2" type="ORF">IPP00_16845</name>
</gene>
<dbReference type="EMBL" id="JADKGK010000027">
    <property type="protein sequence ID" value="MBL0005552.1"/>
    <property type="molecule type" value="Genomic_DNA"/>
</dbReference>
<dbReference type="Proteomes" id="UP000886632">
    <property type="component" value="Unassembled WGS sequence"/>
</dbReference>
<comment type="caution">
    <text evidence="1">The sequence shown here is derived from an EMBL/GenBank/DDBJ whole genome shotgun (WGS) entry which is preliminary data.</text>
</comment>
<reference evidence="1 3" key="1">
    <citation type="submission" date="2020-10" db="EMBL/GenBank/DDBJ databases">
        <title>Connecting structure to function with the recovery of over 1000 high-quality activated sludge metagenome-assembled genomes encoding full-length rRNA genes using long-read sequencing.</title>
        <authorList>
            <person name="Singleton C.M."/>
            <person name="Petriglieri F."/>
            <person name="Kristensen J.M."/>
            <person name="Kirkegaard R.H."/>
            <person name="Michaelsen T.Y."/>
            <person name="Andersen M.H."/>
            <person name="Karst S.M."/>
            <person name="Dueholm M.S."/>
            <person name="Nielsen P.H."/>
            <person name="Albertsen M."/>
        </authorList>
    </citation>
    <scope>NUCLEOTIDE SEQUENCE [LARGE SCALE GENOMIC DNA]</scope>
    <source>
        <strain evidence="1">AalE_18-Q3-R2-46_BAT3C.188</strain>
        <strain evidence="2">Ribe_18-Q3-R11-54_MAXAC.001</strain>
    </source>
</reference>
<dbReference type="AlphaFoldDB" id="A0A935CFA4"/>
<evidence type="ECO:0000313" key="3">
    <source>
        <dbReference type="Proteomes" id="UP000718281"/>
    </source>
</evidence>
<dbReference type="EMBL" id="JADIXZ010000007">
    <property type="protein sequence ID" value="MBK6302105.1"/>
    <property type="molecule type" value="Genomic_DNA"/>
</dbReference>
<dbReference type="Proteomes" id="UP000718281">
    <property type="component" value="Unassembled WGS sequence"/>
</dbReference>
<evidence type="ECO:0000313" key="1">
    <source>
        <dbReference type="EMBL" id="MBK6302105.1"/>
    </source>
</evidence>
<accession>A0A935CFA4</accession>
<evidence type="ECO:0000313" key="2">
    <source>
        <dbReference type="EMBL" id="MBL0005552.1"/>
    </source>
</evidence>
<proteinExistence type="predicted"/>
<protein>
    <submittedName>
        <fullName evidence="1">Uncharacterized protein</fullName>
    </submittedName>
</protein>
<organism evidence="1 3">
    <name type="scientific">Candidatus Phosphoribacter hodrii</name>
    <dbReference type="NCBI Taxonomy" id="2953743"/>
    <lineage>
        <taxon>Bacteria</taxon>
        <taxon>Bacillati</taxon>
        <taxon>Actinomycetota</taxon>
        <taxon>Actinomycetes</taxon>
        <taxon>Micrococcales</taxon>
        <taxon>Dermatophilaceae</taxon>
        <taxon>Candidatus Phosphoribacter</taxon>
    </lineage>
</organism>
<name>A0A935CFA4_9MICO</name>
<sequence>MSTAASDHVTVNRLGDTFVVGEDPGAAAGLVVLPVKGGTFVVDPINPRGPGQLRLQGPFDLELVETLFGTAVAAAVDVRLDPPERAVVAMAQSHERRILGRLGALRWLQRASPLALDDRLLRVEGLLLEASIADVLDVDEGSESLHDWAPSLVAWAHRCVSPDLREPVSPEFLDLVADGLAEDSAGSPWSPESADHSGQDAEARAELAAYLRAGLARARADAPDAPGLPCAPIDALRPQTRAATTSSRNGQLHGSATVDWARVPRGLTLQIEDGASWRVDTTPGNAHVSVVVTAPTADPTLRLLDVAGQPGRSGVTPALQATLTHPEWMLPLAVVELTLRPETDCWLGVEALGPAVLELIADLDPTAFHMDLHVPGAGRRPRNGAAASIDQATRWAVRGVASVRLAAAYRAESRAEIHRGACDAFALAGSLFKASADPRDQLAAEQCRAAVRLLGRPHAHSHGPEVIDPEPELTVAERWYAAHLAAAH</sequence>